<dbReference type="SFLD" id="SFLDG01086">
    <property type="entry name" value="elongater_protein-like"/>
    <property type="match status" value="1"/>
</dbReference>
<dbReference type="RefSeq" id="WP_270453634.1">
    <property type="nucleotide sequence ID" value="NZ_JADPIE010000003.1"/>
</dbReference>
<keyword evidence="3" id="KW-0949">S-adenosyl-L-methionine</keyword>
<dbReference type="InterPro" id="IPR005911">
    <property type="entry name" value="YhcC-like"/>
</dbReference>
<comment type="caution">
    <text evidence="8">The sequence shown here is derived from an EMBL/GenBank/DDBJ whole genome shotgun (WGS) entry which is preliminary data.</text>
</comment>
<dbReference type="InterPro" id="IPR023404">
    <property type="entry name" value="rSAM_horseshoe"/>
</dbReference>
<dbReference type="SMART" id="SM00729">
    <property type="entry name" value="Elp3"/>
    <property type="match status" value="1"/>
</dbReference>
<dbReference type="Proteomes" id="UP000621436">
    <property type="component" value="Unassembled WGS sequence"/>
</dbReference>
<dbReference type="SUPFAM" id="SSF102114">
    <property type="entry name" value="Radical SAM enzymes"/>
    <property type="match status" value="1"/>
</dbReference>
<keyword evidence="5" id="KW-0408">Iron</keyword>
<dbReference type="GO" id="GO:0046872">
    <property type="term" value="F:metal ion binding"/>
    <property type="evidence" value="ECO:0007669"/>
    <property type="project" value="UniProtKB-KW"/>
</dbReference>
<dbReference type="EMBL" id="JADPIE010000003">
    <property type="protein sequence ID" value="MBF8436723.1"/>
    <property type="molecule type" value="Genomic_DNA"/>
</dbReference>
<dbReference type="Pfam" id="PF16199">
    <property type="entry name" value="Radical_SAM_C"/>
    <property type="match status" value="1"/>
</dbReference>
<name>A0A931F8N4_9FIRM</name>
<sequence length="317" mass="36786">MEPYYKYSAYLRDRYGEKTYKLPVNLPLTCPNRDGQLGTEGCFYCGEQAAGFESEPDESVREQLLELREYIGDRYKVDKFIAYFQNFTNTYLPLNNLKSYVREALTVDDIVEVILSTRPDCVNYEYLQEIKNLVQTVKPEINLTLELGLQTINYRTLQNVNRGHSLAQFIDAVLTARTSDFGIGAHLILNLPGDEMIDVKENARVLSALRVDNVKLHALYLREGTELARQFKAGELEMISLEEYIDRVITFLRYLDPRIAVQRLIGRAPEEGSVFVNWDMSWWKIHDMIIEEMNEREVEQGDFFDYLQGPALNKFQG</sequence>
<evidence type="ECO:0000256" key="4">
    <source>
        <dbReference type="ARBA" id="ARBA00022723"/>
    </source>
</evidence>
<evidence type="ECO:0000256" key="5">
    <source>
        <dbReference type="ARBA" id="ARBA00023004"/>
    </source>
</evidence>
<evidence type="ECO:0000256" key="3">
    <source>
        <dbReference type="ARBA" id="ARBA00022691"/>
    </source>
</evidence>
<protein>
    <submittedName>
        <fullName evidence="8">TIGR01212 family radical SAM protein</fullName>
    </submittedName>
</protein>
<dbReference type="Gene3D" id="3.80.30.20">
    <property type="entry name" value="tm_1862 like domain"/>
    <property type="match status" value="1"/>
</dbReference>
<keyword evidence="6" id="KW-0411">Iron-sulfur</keyword>
<feature type="domain" description="Radical SAM core" evidence="7">
    <location>
        <begin position="14"/>
        <end position="258"/>
    </location>
</feature>
<dbReference type="GO" id="GO:0003824">
    <property type="term" value="F:catalytic activity"/>
    <property type="evidence" value="ECO:0007669"/>
    <property type="project" value="InterPro"/>
</dbReference>
<accession>A0A931F8N4</accession>
<evidence type="ECO:0000259" key="7">
    <source>
        <dbReference type="PROSITE" id="PS51918"/>
    </source>
</evidence>
<comment type="cofactor">
    <cofactor evidence="1">
        <name>[4Fe-4S] cluster</name>
        <dbReference type="ChEBI" id="CHEBI:49883"/>
    </cofactor>
</comment>
<dbReference type="PROSITE" id="PS51918">
    <property type="entry name" value="RADICAL_SAM"/>
    <property type="match status" value="1"/>
</dbReference>
<reference evidence="8" key="1">
    <citation type="submission" date="2020-11" db="EMBL/GenBank/DDBJ databases">
        <title>Halonatronomonas betainensis gen. nov., sp. nov. a novel haloalkaliphilic representative of the family Halanaerobiacae capable of betaine degradation.</title>
        <authorList>
            <person name="Boltyanskaya Y."/>
            <person name="Kevbrin V."/>
            <person name="Detkova E."/>
            <person name="Grouzdev D.S."/>
            <person name="Koziaeva V."/>
            <person name="Zhilina T."/>
        </authorList>
    </citation>
    <scope>NUCLEOTIDE SEQUENCE</scope>
    <source>
        <strain evidence="8">Z-7014</strain>
    </source>
</reference>
<dbReference type="InterPro" id="IPR006638">
    <property type="entry name" value="Elp3/MiaA/NifB-like_rSAM"/>
</dbReference>
<keyword evidence="9" id="KW-1185">Reference proteome</keyword>
<dbReference type="PANTHER" id="PTHR11135:SF1">
    <property type="entry name" value="PROTEIN YHCC"/>
    <property type="match status" value="1"/>
</dbReference>
<dbReference type="InterPro" id="IPR007197">
    <property type="entry name" value="rSAM"/>
</dbReference>
<evidence type="ECO:0000313" key="9">
    <source>
        <dbReference type="Proteomes" id="UP000621436"/>
    </source>
</evidence>
<keyword evidence="4" id="KW-0479">Metal-binding</keyword>
<dbReference type="Pfam" id="PF04055">
    <property type="entry name" value="Radical_SAM"/>
    <property type="match status" value="1"/>
</dbReference>
<dbReference type="PANTHER" id="PTHR11135">
    <property type="entry name" value="HISTONE ACETYLTRANSFERASE-RELATED"/>
    <property type="match status" value="1"/>
</dbReference>
<evidence type="ECO:0000256" key="6">
    <source>
        <dbReference type="ARBA" id="ARBA00023014"/>
    </source>
</evidence>
<dbReference type="SFLD" id="SFLDG01091">
    <property type="entry name" value="uncharacterized_CHP01210-like"/>
    <property type="match status" value="1"/>
</dbReference>
<dbReference type="NCBIfam" id="TIGR01212">
    <property type="entry name" value="TIGR01212 family radical SAM protein"/>
    <property type="match status" value="1"/>
</dbReference>
<dbReference type="AlphaFoldDB" id="A0A931F8N4"/>
<dbReference type="SFLD" id="SFLDS00029">
    <property type="entry name" value="Radical_SAM"/>
    <property type="match status" value="1"/>
</dbReference>
<organism evidence="8 9">
    <name type="scientific">Halonatronomonas betaini</name>
    <dbReference type="NCBI Taxonomy" id="2778430"/>
    <lineage>
        <taxon>Bacteria</taxon>
        <taxon>Bacillati</taxon>
        <taxon>Bacillota</taxon>
        <taxon>Clostridia</taxon>
        <taxon>Halanaerobiales</taxon>
        <taxon>Halarsenatibacteraceae</taxon>
        <taxon>Halonatronomonas</taxon>
    </lineage>
</organism>
<evidence type="ECO:0000256" key="2">
    <source>
        <dbReference type="ARBA" id="ARBA00022485"/>
    </source>
</evidence>
<proteinExistence type="predicted"/>
<gene>
    <name evidence="8" type="ORF">I0Q91_06530</name>
</gene>
<dbReference type="InterPro" id="IPR058240">
    <property type="entry name" value="rSAM_sf"/>
</dbReference>
<dbReference type="GO" id="GO:0051539">
    <property type="term" value="F:4 iron, 4 sulfur cluster binding"/>
    <property type="evidence" value="ECO:0007669"/>
    <property type="project" value="UniProtKB-KW"/>
</dbReference>
<dbReference type="InterPro" id="IPR039661">
    <property type="entry name" value="ELP3"/>
</dbReference>
<keyword evidence="2" id="KW-0004">4Fe-4S</keyword>
<dbReference type="InterPro" id="IPR032432">
    <property type="entry name" value="Radical_SAM_C"/>
</dbReference>
<evidence type="ECO:0000313" key="8">
    <source>
        <dbReference type="EMBL" id="MBF8436723.1"/>
    </source>
</evidence>
<evidence type="ECO:0000256" key="1">
    <source>
        <dbReference type="ARBA" id="ARBA00001966"/>
    </source>
</evidence>